<evidence type="ECO:0000256" key="5">
    <source>
        <dbReference type="ARBA" id="ARBA00038394"/>
    </source>
</evidence>
<keyword evidence="2" id="KW-0507">mRNA processing</keyword>
<evidence type="ECO:0000256" key="6">
    <source>
        <dbReference type="ARBA" id="ARBA00040390"/>
    </source>
</evidence>
<keyword evidence="4" id="KW-0508">mRNA splicing</keyword>
<feature type="repeat" description="WD" evidence="7">
    <location>
        <begin position="262"/>
        <end position="303"/>
    </location>
</feature>
<dbReference type="PRINTS" id="PR00320">
    <property type="entry name" value="GPROTEINBRPT"/>
</dbReference>
<evidence type="ECO:0000256" key="2">
    <source>
        <dbReference type="ARBA" id="ARBA00022664"/>
    </source>
</evidence>
<dbReference type="CDD" id="cd00200">
    <property type="entry name" value="WD40"/>
    <property type="match status" value="1"/>
</dbReference>
<dbReference type="PROSITE" id="PS50294">
    <property type="entry name" value="WD_REPEATS_REGION"/>
    <property type="match status" value="4"/>
</dbReference>
<name>A0AAN9TBP2_9HEMI</name>
<dbReference type="Pfam" id="PF00400">
    <property type="entry name" value="WD40"/>
    <property type="match status" value="4"/>
</dbReference>
<evidence type="ECO:0000256" key="1">
    <source>
        <dbReference type="ARBA" id="ARBA00022574"/>
    </source>
</evidence>
<evidence type="ECO:0000313" key="9">
    <source>
        <dbReference type="Proteomes" id="UP001367676"/>
    </source>
</evidence>
<evidence type="ECO:0000313" key="8">
    <source>
        <dbReference type="EMBL" id="KAK7580114.1"/>
    </source>
</evidence>
<comment type="caution">
    <text evidence="8">The sequence shown here is derived from an EMBL/GenBank/DDBJ whole genome shotgun (WGS) entry which is preliminary data.</text>
</comment>
<dbReference type="InterPro" id="IPR015943">
    <property type="entry name" value="WD40/YVTN_repeat-like_dom_sf"/>
</dbReference>
<dbReference type="SMART" id="SM00320">
    <property type="entry name" value="WD40"/>
    <property type="match status" value="6"/>
</dbReference>
<dbReference type="PROSITE" id="PS50082">
    <property type="entry name" value="WD_REPEATS_2"/>
    <property type="match status" value="4"/>
</dbReference>
<feature type="repeat" description="WD" evidence="7">
    <location>
        <begin position="139"/>
        <end position="180"/>
    </location>
</feature>
<proteinExistence type="inferred from homology"/>
<gene>
    <name evidence="8" type="ORF">V9T40_000743</name>
</gene>
<dbReference type="InterPro" id="IPR020472">
    <property type="entry name" value="WD40_PAC1"/>
</dbReference>
<keyword evidence="1 7" id="KW-0853">WD repeat</keyword>
<dbReference type="GO" id="GO:0003723">
    <property type="term" value="F:RNA binding"/>
    <property type="evidence" value="ECO:0007669"/>
    <property type="project" value="TreeGrafter"/>
</dbReference>
<keyword evidence="9" id="KW-1185">Reference proteome</keyword>
<organism evidence="8 9">
    <name type="scientific">Parthenolecanium corni</name>
    <dbReference type="NCBI Taxonomy" id="536013"/>
    <lineage>
        <taxon>Eukaryota</taxon>
        <taxon>Metazoa</taxon>
        <taxon>Ecdysozoa</taxon>
        <taxon>Arthropoda</taxon>
        <taxon>Hexapoda</taxon>
        <taxon>Insecta</taxon>
        <taxon>Pterygota</taxon>
        <taxon>Neoptera</taxon>
        <taxon>Paraneoptera</taxon>
        <taxon>Hemiptera</taxon>
        <taxon>Sternorrhyncha</taxon>
        <taxon>Coccoidea</taxon>
        <taxon>Coccidae</taxon>
        <taxon>Parthenolecanium</taxon>
    </lineage>
</organism>
<dbReference type="FunFam" id="2.130.10.10:FF:000133">
    <property type="entry name" value="Serine-threonine kinase receptor-associated protein"/>
    <property type="match status" value="1"/>
</dbReference>
<dbReference type="AlphaFoldDB" id="A0AAN9TBP2"/>
<dbReference type="InterPro" id="IPR036322">
    <property type="entry name" value="WD40_repeat_dom_sf"/>
</dbReference>
<comment type="similarity">
    <text evidence="5">Belongs to the WD repeat STRAP family.</text>
</comment>
<dbReference type="EMBL" id="JBBCAQ010000034">
    <property type="protein sequence ID" value="KAK7580114.1"/>
    <property type="molecule type" value="Genomic_DNA"/>
</dbReference>
<evidence type="ECO:0000256" key="7">
    <source>
        <dbReference type="PROSITE-ProRule" id="PRU00221"/>
    </source>
</evidence>
<protein>
    <recommendedName>
        <fullName evidence="6">Serine-threonine kinase receptor-associated protein</fullName>
    </recommendedName>
</protein>
<dbReference type="Gene3D" id="2.130.10.10">
    <property type="entry name" value="YVTN repeat-like/Quinoprotein amine dehydrogenase"/>
    <property type="match status" value="1"/>
</dbReference>
<dbReference type="Proteomes" id="UP001367676">
    <property type="component" value="Unassembled WGS sequence"/>
</dbReference>
<dbReference type="SUPFAM" id="SSF50978">
    <property type="entry name" value="WD40 repeat-like"/>
    <property type="match status" value="1"/>
</dbReference>
<dbReference type="InterPro" id="IPR001680">
    <property type="entry name" value="WD40_rpt"/>
</dbReference>
<dbReference type="PANTHER" id="PTHR19877:SF13">
    <property type="entry name" value="SERINE-THREONINE KINASE RECEPTOR-ASSOCIATED PROTEIN"/>
    <property type="match status" value="1"/>
</dbReference>
<feature type="repeat" description="WD" evidence="7">
    <location>
        <begin position="96"/>
        <end position="130"/>
    </location>
</feature>
<evidence type="ECO:0000256" key="4">
    <source>
        <dbReference type="ARBA" id="ARBA00023187"/>
    </source>
</evidence>
<dbReference type="PANTHER" id="PTHR19877">
    <property type="entry name" value="EUKARYOTIC TRANSLATION INITIATION FACTOR 3 SUBUNIT I"/>
    <property type="match status" value="1"/>
</dbReference>
<dbReference type="GO" id="GO:0032797">
    <property type="term" value="C:SMN complex"/>
    <property type="evidence" value="ECO:0007669"/>
    <property type="project" value="TreeGrafter"/>
</dbReference>
<reference evidence="8 9" key="1">
    <citation type="submission" date="2024-03" db="EMBL/GenBank/DDBJ databases">
        <title>Adaptation during the transition from Ophiocordyceps entomopathogen to insect associate is accompanied by gene loss and intensified selection.</title>
        <authorList>
            <person name="Ward C.M."/>
            <person name="Onetto C.A."/>
            <person name="Borneman A.R."/>
        </authorList>
    </citation>
    <scope>NUCLEOTIDE SEQUENCE [LARGE SCALE GENOMIC DNA]</scope>
    <source>
        <strain evidence="8">AWRI1</strain>
        <tissue evidence="8">Single Adult Female</tissue>
    </source>
</reference>
<keyword evidence="3" id="KW-0677">Repeat</keyword>
<dbReference type="GO" id="GO:0000387">
    <property type="term" value="P:spliceosomal snRNP assembly"/>
    <property type="evidence" value="ECO:0007669"/>
    <property type="project" value="TreeGrafter"/>
</dbReference>
<evidence type="ECO:0000256" key="3">
    <source>
        <dbReference type="ARBA" id="ARBA00022737"/>
    </source>
</evidence>
<sequence length="326" mass="35618">MSFKQIPLTCGGHTRPVVNLAFSGISEHGYFLISACKDGKPMLRQGDTGDWIGTFEGHKGAVWGVALNEDGTKAATGAADFTAKIWNAVTGEEVISLQHNHIVKSVNFSSDGDLFVTGSNEKIIRVFDLNRLDSEPIVMCGHTNGLRHVSFFNNNKMLVSCAEDKTLRVWDRLSGQEVQKMNFNSCPNSLEVSNDESTITVTHGNSVSFLKSDGLSCIQEMKIPTKVFSASLHPNKSVFVCGGEDLIMYKYDYLSGIELDAYKGHFGPLHCVRFSPDGELYASGSEDGTVRLWQTNVGKSYGLWKCADELSDDIKSINVSRAAAAV</sequence>
<accession>A0AAN9TBP2</accession>
<feature type="repeat" description="WD" evidence="7">
    <location>
        <begin position="55"/>
        <end position="96"/>
    </location>
</feature>